<dbReference type="Proteomes" id="UP000195386">
    <property type="component" value="Unassembled WGS sequence"/>
</dbReference>
<organism evidence="2 3">
    <name type="scientific">Bacteroides clarus</name>
    <dbReference type="NCBI Taxonomy" id="626929"/>
    <lineage>
        <taxon>Bacteria</taxon>
        <taxon>Pseudomonadati</taxon>
        <taxon>Bacteroidota</taxon>
        <taxon>Bacteroidia</taxon>
        <taxon>Bacteroidales</taxon>
        <taxon>Bacteroidaceae</taxon>
        <taxon>Bacteroides</taxon>
    </lineage>
</organism>
<accession>A0A1Y3YTU0</accession>
<dbReference type="SUPFAM" id="SSF47413">
    <property type="entry name" value="lambda repressor-like DNA-binding domains"/>
    <property type="match status" value="1"/>
</dbReference>
<evidence type="ECO:0000313" key="2">
    <source>
        <dbReference type="EMBL" id="OUO00782.1"/>
    </source>
</evidence>
<dbReference type="SMART" id="SM00530">
    <property type="entry name" value="HTH_XRE"/>
    <property type="match status" value="1"/>
</dbReference>
<dbReference type="GO" id="GO:0003677">
    <property type="term" value="F:DNA binding"/>
    <property type="evidence" value="ECO:0007669"/>
    <property type="project" value="InterPro"/>
</dbReference>
<evidence type="ECO:0000313" key="3">
    <source>
        <dbReference type="Proteomes" id="UP000195386"/>
    </source>
</evidence>
<dbReference type="Gene3D" id="1.10.260.40">
    <property type="entry name" value="lambda repressor-like DNA-binding domains"/>
    <property type="match status" value="1"/>
</dbReference>
<dbReference type="AlphaFoldDB" id="A0A1Y3YTU0"/>
<dbReference type="PROSITE" id="PS50943">
    <property type="entry name" value="HTH_CROC1"/>
    <property type="match status" value="1"/>
</dbReference>
<dbReference type="CDD" id="cd00093">
    <property type="entry name" value="HTH_XRE"/>
    <property type="match status" value="1"/>
</dbReference>
<evidence type="ECO:0000259" key="1">
    <source>
        <dbReference type="PROSITE" id="PS50943"/>
    </source>
</evidence>
<comment type="caution">
    <text evidence="2">The sequence shown here is derived from an EMBL/GenBank/DDBJ whole genome shotgun (WGS) entry which is preliminary data.</text>
</comment>
<protein>
    <submittedName>
        <fullName evidence="2">Transcriptional regulator</fullName>
    </submittedName>
</protein>
<dbReference type="Pfam" id="PF01381">
    <property type="entry name" value="HTH_3"/>
    <property type="match status" value="1"/>
</dbReference>
<dbReference type="InterPro" id="IPR010982">
    <property type="entry name" value="Lambda_DNA-bd_dom_sf"/>
</dbReference>
<reference evidence="3" key="1">
    <citation type="submission" date="2017-04" db="EMBL/GenBank/DDBJ databases">
        <title>Function of individual gut microbiota members based on whole genome sequencing of pure cultures obtained from chicken caecum.</title>
        <authorList>
            <person name="Medvecky M."/>
            <person name="Cejkova D."/>
            <person name="Polansky O."/>
            <person name="Karasova D."/>
            <person name="Kubasova T."/>
            <person name="Cizek A."/>
            <person name="Rychlik I."/>
        </authorList>
    </citation>
    <scope>NUCLEOTIDE SEQUENCE [LARGE SCALE GENOMIC DNA]</scope>
    <source>
        <strain evidence="3">An43</strain>
    </source>
</reference>
<sequence>MPVNRIKAVLAEKQISAKQLSVAVGKNTTTISRWCNNKIQPSVTQLQEIAHILDVDVRELLYPTK</sequence>
<feature type="domain" description="HTH cro/C1-type" evidence="1">
    <location>
        <begin position="6"/>
        <end position="60"/>
    </location>
</feature>
<dbReference type="InterPro" id="IPR001387">
    <property type="entry name" value="Cro/C1-type_HTH"/>
</dbReference>
<gene>
    <name evidence="2" type="ORF">B5F97_11100</name>
</gene>
<proteinExistence type="predicted"/>
<dbReference type="EMBL" id="NFII01000009">
    <property type="protein sequence ID" value="OUO00782.1"/>
    <property type="molecule type" value="Genomic_DNA"/>
</dbReference>
<name>A0A1Y3YTU0_9BACE</name>